<evidence type="ECO:0000313" key="2">
    <source>
        <dbReference type="Proteomes" id="UP001209730"/>
    </source>
</evidence>
<sequence length="122" mass="13677">MNVWAIRMKVLYVLFLALLLSGCGDLCSVDLLSESKSPDGKYIATVFERNCGATTPFVRVVSLRHAGSGFAPEEDDDWVFTIHGQSDINVSWVENTELIISYSATGDTPTQRTRWKKLNIKY</sequence>
<comment type="caution">
    <text evidence="1">The sequence shown here is derived from an EMBL/GenBank/DDBJ whole genome shotgun (WGS) entry which is preliminary data.</text>
</comment>
<dbReference type="EMBL" id="JAPHQB010000078">
    <property type="protein sequence ID" value="MCX2803407.1"/>
    <property type="molecule type" value="Genomic_DNA"/>
</dbReference>
<dbReference type="PROSITE" id="PS51257">
    <property type="entry name" value="PROKAR_LIPOPROTEIN"/>
    <property type="match status" value="1"/>
</dbReference>
<evidence type="ECO:0008006" key="3">
    <source>
        <dbReference type="Google" id="ProtNLM"/>
    </source>
</evidence>
<accession>A0AB35I2T1</accession>
<name>A0AB35I2T1_MICTH</name>
<protein>
    <recommendedName>
        <fullName evidence="3">Lipoprotein</fullName>
    </recommendedName>
</protein>
<dbReference type="AlphaFoldDB" id="A0AB35I2T1"/>
<dbReference type="Proteomes" id="UP001209730">
    <property type="component" value="Unassembled WGS sequence"/>
</dbReference>
<reference evidence="1" key="1">
    <citation type="submission" date="2022-11" db="EMBL/GenBank/DDBJ databases">
        <title>Chitin-degrading and fungicidal potential of chitinolytic bacterial strains from marine environment of the Pacific Ocean regions.</title>
        <authorList>
            <person name="Pentekhina I."/>
            <person name="Nedashkovskaya O."/>
            <person name="Seitkalieva A."/>
            <person name="Podvolotskaya A."/>
            <person name="Tekutyeva L."/>
            <person name="Balabanova L."/>
        </authorList>
    </citation>
    <scope>NUCLEOTIDE SEQUENCE</scope>
    <source>
        <strain evidence="1">KMM 6838</strain>
    </source>
</reference>
<proteinExistence type="predicted"/>
<evidence type="ECO:0000313" key="1">
    <source>
        <dbReference type="EMBL" id="MCX2803407.1"/>
    </source>
</evidence>
<gene>
    <name evidence="1" type="ORF">OQJ68_16650</name>
</gene>
<organism evidence="1 2">
    <name type="scientific">Microbulbifer thermotolerans</name>
    <dbReference type="NCBI Taxonomy" id="252514"/>
    <lineage>
        <taxon>Bacteria</taxon>
        <taxon>Pseudomonadati</taxon>
        <taxon>Pseudomonadota</taxon>
        <taxon>Gammaproteobacteria</taxon>
        <taxon>Cellvibrionales</taxon>
        <taxon>Microbulbiferaceae</taxon>
        <taxon>Microbulbifer</taxon>
    </lineage>
</organism>
<dbReference type="RefSeq" id="WP_266002905.1">
    <property type="nucleotide sequence ID" value="NZ_JAPHQB010000078.1"/>
</dbReference>